<proteinExistence type="predicted"/>
<dbReference type="RefSeq" id="WP_190878737.1">
    <property type="nucleotide sequence ID" value="NZ_CP159837.1"/>
</dbReference>
<reference evidence="1" key="1">
    <citation type="submission" date="2024-07" db="EMBL/GenBank/DDBJ databases">
        <authorList>
            <person name="Kim Y.J."/>
            <person name="Jeong J.Y."/>
        </authorList>
    </citation>
    <scope>NUCLEOTIDE SEQUENCE</scope>
    <source>
        <strain evidence="1">GIHE-MW2</strain>
    </source>
</reference>
<name>A0AAU8JCR1_9CYAN</name>
<accession>A0AAU8JCR1</accession>
<sequence>MTKALLAAALSRELPRWYQVDRQLSNIGRRDQLGSPQGSIGFGSLPVAIQQCRDDGSN</sequence>
<organism evidence="1">
    <name type="scientific">Planktothricoides raciborskii GIHE-MW2</name>
    <dbReference type="NCBI Taxonomy" id="2792601"/>
    <lineage>
        <taxon>Bacteria</taxon>
        <taxon>Bacillati</taxon>
        <taxon>Cyanobacteriota</taxon>
        <taxon>Cyanophyceae</taxon>
        <taxon>Oscillatoriophycideae</taxon>
        <taxon>Oscillatoriales</taxon>
        <taxon>Oscillatoriaceae</taxon>
        <taxon>Planktothricoides</taxon>
    </lineage>
</organism>
<evidence type="ECO:0000313" key="1">
    <source>
        <dbReference type="EMBL" id="XCM36538.1"/>
    </source>
</evidence>
<gene>
    <name evidence="1" type="ORF">ABWT76_005302</name>
</gene>
<dbReference type="EMBL" id="CP159837">
    <property type="protein sequence ID" value="XCM36538.1"/>
    <property type="molecule type" value="Genomic_DNA"/>
</dbReference>
<protein>
    <submittedName>
        <fullName evidence="1">Uncharacterized protein</fullName>
    </submittedName>
</protein>
<dbReference type="AlphaFoldDB" id="A0AAU8JCR1"/>